<dbReference type="RefSeq" id="WP_073279790.1">
    <property type="nucleotide sequence ID" value="NZ_FRAC01000032.1"/>
</dbReference>
<accession>A0A1M7AHD2</accession>
<dbReference type="InterPro" id="IPR017850">
    <property type="entry name" value="Alkaline_phosphatase_core_sf"/>
</dbReference>
<dbReference type="OrthoDB" id="279611at2"/>
<protein>
    <submittedName>
        <fullName evidence="4">Arylsulfatase A</fullName>
    </submittedName>
</protein>
<dbReference type="InterPro" id="IPR000917">
    <property type="entry name" value="Sulfatase_N"/>
</dbReference>
<dbReference type="AlphaFoldDB" id="A0A1M7AHD2"/>
<evidence type="ECO:0000256" key="2">
    <source>
        <dbReference type="ARBA" id="ARBA00022801"/>
    </source>
</evidence>
<keyword evidence="5" id="KW-1185">Reference proteome</keyword>
<dbReference type="Proteomes" id="UP000184386">
    <property type="component" value="Unassembled WGS sequence"/>
</dbReference>
<dbReference type="STRING" id="1121322.SAMN02745136_04869"/>
<dbReference type="EMBL" id="FRAC01000032">
    <property type="protein sequence ID" value="SHL42084.1"/>
    <property type="molecule type" value="Genomic_DNA"/>
</dbReference>
<dbReference type="Gene3D" id="3.40.720.10">
    <property type="entry name" value="Alkaline Phosphatase, subunit A"/>
    <property type="match status" value="1"/>
</dbReference>
<evidence type="ECO:0000313" key="5">
    <source>
        <dbReference type="Proteomes" id="UP000184386"/>
    </source>
</evidence>
<dbReference type="GO" id="GO:0004065">
    <property type="term" value="F:arylsulfatase activity"/>
    <property type="evidence" value="ECO:0007669"/>
    <property type="project" value="TreeGrafter"/>
</dbReference>
<dbReference type="SUPFAM" id="SSF53649">
    <property type="entry name" value="Alkaline phosphatase-like"/>
    <property type="match status" value="1"/>
</dbReference>
<feature type="domain" description="Sulfatase N-terminal" evidence="3">
    <location>
        <begin position="10"/>
        <end position="349"/>
    </location>
</feature>
<sequence length="534" mass="61904">MNNTSQGNKPNFIIIMTDQQRADLRKSCGCPLDTMPFLDEWAKGGVDFERAYTPNPTCMPARVSMFTGRYSETHQVRTNHNREDVFYTEDLLDIMKKNGYVTALCGKNHTHHEYEEFDFYRKTEHLGLMKDKMSAEEQAFSEFLNQTKFVDSRYPAPGGVKVQHPYRNISDALEFIDAVNGKAPFFAWVSIAEPHNPYQVPGPYFDLFPPEKLPDCTSGKEAEDNQKGERFVRLRKVWEQVYAPDVKEHMERSRSNYFGMLRLIDDQLKRLMEGLQERKLEENTYIIYVSDHGDFAGEYGLMRKGADLSELLIRIPMIWRGPGITPRGKETQAFANIVDILPTICDIMGEELPMGVQGKSLLPVLKQESGYEREFNRAYSESGFSGMYWEDDDLLDYITEGATVDMSAFDCLNTWTQCGQVRGLRMEDYRIQVDMMGKGFLYDLSKDPKELHNLWNEKEYSSVKEWMLQELISAMLQNTDVLPVPHNRYRTKLHPKGYWYQKYAAKDPGIHPSGTVREIYSSRKHYKEAGNYDK</sequence>
<dbReference type="InterPro" id="IPR050738">
    <property type="entry name" value="Sulfatase"/>
</dbReference>
<comment type="similarity">
    <text evidence="1">Belongs to the sulfatase family.</text>
</comment>
<reference evidence="4 5" key="1">
    <citation type="submission" date="2016-11" db="EMBL/GenBank/DDBJ databases">
        <authorList>
            <person name="Jaros S."/>
            <person name="Januszkiewicz K."/>
            <person name="Wedrychowicz H."/>
        </authorList>
    </citation>
    <scope>NUCLEOTIDE SEQUENCE [LARGE SCALE GENOMIC DNA]</scope>
    <source>
        <strain evidence="4 5">DSM 15929</strain>
    </source>
</reference>
<keyword evidence="2" id="KW-0378">Hydrolase</keyword>
<evidence type="ECO:0000259" key="3">
    <source>
        <dbReference type="Pfam" id="PF00884"/>
    </source>
</evidence>
<dbReference type="Pfam" id="PF00884">
    <property type="entry name" value="Sulfatase"/>
    <property type="match status" value="1"/>
</dbReference>
<name>A0A1M7AHD2_9FIRM</name>
<organism evidence="4 5">
    <name type="scientific">Anaerocolumna jejuensis DSM 15929</name>
    <dbReference type="NCBI Taxonomy" id="1121322"/>
    <lineage>
        <taxon>Bacteria</taxon>
        <taxon>Bacillati</taxon>
        <taxon>Bacillota</taxon>
        <taxon>Clostridia</taxon>
        <taxon>Lachnospirales</taxon>
        <taxon>Lachnospiraceae</taxon>
        <taxon>Anaerocolumna</taxon>
    </lineage>
</organism>
<dbReference type="CDD" id="cd16022">
    <property type="entry name" value="sulfatase_like"/>
    <property type="match status" value="1"/>
</dbReference>
<proteinExistence type="inferred from homology"/>
<dbReference type="PANTHER" id="PTHR42693">
    <property type="entry name" value="ARYLSULFATASE FAMILY MEMBER"/>
    <property type="match status" value="1"/>
</dbReference>
<dbReference type="PANTHER" id="PTHR42693:SF53">
    <property type="entry name" value="ENDO-4-O-SULFATASE"/>
    <property type="match status" value="1"/>
</dbReference>
<evidence type="ECO:0000256" key="1">
    <source>
        <dbReference type="ARBA" id="ARBA00008779"/>
    </source>
</evidence>
<evidence type="ECO:0000313" key="4">
    <source>
        <dbReference type="EMBL" id="SHL42084.1"/>
    </source>
</evidence>
<gene>
    <name evidence="4" type="ORF">SAMN02745136_04869</name>
</gene>